<dbReference type="PANTHER" id="PTHR12216">
    <property type="entry name" value="UROCANATE HYDRATASE"/>
    <property type="match status" value="1"/>
</dbReference>
<dbReference type="GO" id="GO:0005737">
    <property type="term" value="C:cytoplasm"/>
    <property type="evidence" value="ECO:0007669"/>
    <property type="project" value="UniProtKB-SubCell"/>
</dbReference>
<dbReference type="EMBL" id="CP003378">
    <property type="protein sequence ID" value="AFZ69867.1"/>
    <property type="molecule type" value="Genomic_DNA"/>
</dbReference>
<keyword evidence="3 7" id="KW-0369">Histidine metabolism</keyword>
<dbReference type="PIRSF" id="PIRSF001423">
    <property type="entry name" value="Urocanate_hydrat"/>
    <property type="match status" value="1"/>
</dbReference>
<feature type="binding site" evidence="7">
    <location>
        <position position="222"/>
    </location>
    <ligand>
        <name>NAD(+)</name>
        <dbReference type="ChEBI" id="CHEBI:57540"/>
    </ligand>
</feature>
<gene>
    <name evidence="7" type="primary">hutU</name>
    <name evidence="11" type="ordered locus">Calag_0077</name>
</gene>
<evidence type="ECO:0000259" key="9">
    <source>
        <dbReference type="Pfam" id="PF17391"/>
    </source>
</evidence>
<dbReference type="InParanoid" id="L0A9P3"/>
<comment type="pathway">
    <text evidence="1 7">Amino-acid degradation; L-histidine degradation into L-glutamate; N-formimidoyl-L-glutamate from L-histidine: step 2/3.</text>
</comment>
<comment type="function">
    <text evidence="7">Catalyzes the conversion of urocanate to 4-imidazolone-5-propionate.</text>
</comment>
<dbReference type="Gene3D" id="3.40.1770.10">
    <property type="entry name" value="Urocanase superfamily"/>
    <property type="match status" value="1"/>
</dbReference>
<dbReference type="InterPro" id="IPR036190">
    <property type="entry name" value="Urocanase_sf"/>
</dbReference>
<dbReference type="STRING" id="1056495.Calag_0077"/>
<dbReference type="NCBIfam" id="NF003820">
    <property type="entry name" value="PRK05414.1"/>
    <property type="match status" value="1"/>
</dbReference>
<evidence type="ECO:0000259" key="8">
    <source>
        <dbReference type="Pfam" id="PF01175"/>
    </source>
</evidence>
<evidence type="ECO:0000256" key="4">
    <source>
        <dbReference type="ARBA" id="ARBA00023027"/>
    </source>
</evidence>
<evidence type="ECO:0000259" key="10">
    <source>
        <dbReference type="Pfam" id="PF17392"/>
    </source>
</evidence>
<accession>L0A9P3</accession>
<name>L0A9P3_CALLD</name>
<dbReference type="PANTHER" id="PTHR12216:SF4">
    <property type="entry name" value="UROCANATE HYDRATASE"/>
    <property type="match status" value="1"/>
</dbReference>
<evidence type="ECO:0000313" key="12">
    <source>
        <dbReference type="Proteomes" id="UP000010469"/>
    </source>
</evidence>
<keyword evidence="12" id="KW-1185">Reference proteome</keyword>
<dbReference type="InterPro" id="IPR055351">
    <property type="entry name" value="Urocanase"/>
</dbReference>
<comment type="caution">
    <text evidence="7">Lacks conserved residue(s) required for the propagation of feature annotation.</text>
</comment>
<dbReference type="InterPro" id="IPR035401">
    <property type="entry name" value="Urocanase_C"/>
</dbReference>
<dbReference type="InterPro" id="IPR038364">
    <property type="entry name" value="Urocanase_central_sf"/>
</dbReference>
<dbReference type="HOGENOM" id="CLU_018868_0_1_2"/>
<keyword evidence="7" id="KW-0963">Cytoplasm</keyword>
<dbReference type="SUPFAM" id="SSF111326">
    <property type="entry name" value="Urocanase"/>
    <property type="match status" value="1"/>
</dbReference>
<dbReference type="GO" id="GO:0016153">
    <property type="term" value="F:urocanate hydratase activity"/>
    <property type="evidence" value="ECO:0007669"/>
    <property type="project" value="UniProtKB-UniRule"/>
</dbReference>
<proteinExistence type="inferred from homology"/>
<comment type="similarity">
    <text evidence="2 7">Belongs to the urocanase family.</text>
</comment>
<dbReference type="FunFam" id="3.40.50.10730:FF:000001">
    <property type="entry name" value="Urocanate hydratase"/>
    <property type="match status" value="1"/>
</dbReference>
<dbReference type="UniPathway" id="UPA00379">
    <property type="reaction ID" value="UER00550"/>
</dbReference>
<dbReference type="NCBIfam" id="TIGR01228">
    <property type="entry name" value="hutU"/>
    <property type="match status" value="1"/>
</dbReference>
<comment type="subcellular location">
    <subcellularLocation>
        <location evidence="7">Cytoplasm</location>
    </subcellularLocation>
</comment>
<dbReference type="KEGG" id="clg:Calag_0077"/>
<dbReference type="Pfam" id="PF17392">
    <property type="entry name" value="Urocanase_C"/>
    <property type="match status" value="1"/>
</dbReference>
<protein>
    <recommendedName>
        <fullName evidence="7">Probable urocanate hydratase</fullName>
        <shortName evidence="7">Urocanase</shortName>
        <ecNumber evidence="7">4.2.1.49</ecNumber>
    </recommendedName>
    <alternativeName>
        <fullName evidence="7">Imidazolonepropionate hydrolase</fullName>
    </alternativeName>
</protein>
<comment type="cofactor">
    <cofactor evidence="7">
        <name>NAD(+)</name>
        <dbReference type="ChEBI" id="CHEBI:57540"/>
    </cofactor>
    <text evidence="7">Binds 1 NAD(+) per subunit.</text>
</comment>
<reference evidence="12" key="1">
    <citation type="submission" date="2012-03" db="EMBL/GenBank/DDBJ databases">
        <title>Complete genome of Caldisphaera lagunensis DSM 15908.</title>
        <authorList>
            <person name="Lucas S."/>
            <person name="Copeland A."/>
            <person name="Lapidus A."/>
            <person name="Glavina del Rio T."/>
            <person name="Dalin E."/>
            <person name="Tice H."/>
            <person name="Bruce D."/>
            <person name="Goodwin L."/>
            <person name="Pitluck S."/>
            <person name="Peters L."/>
            <person name="Mikhailova N."/>
            <person name="Teshima H."/>
            <person name="Kyrpides N."/>
            <person name="Mavromatis K."/>
            <person name="Ivanova N."/>
            <person name="Brettin T."/>
            <person name="Detter J.C."/>
            <person name="Han C."/>
            <person name="Larimer F."/>
            <person name="Land M."/>
            <person name="Hauser L."/>
            <person name="Markowitz V."/>
            <person name="Cheng J.-F."/>
            <person name="Hugenholtz P."/>
            <person name="Woyke T."/>
            <person name="Wu D."/>
            <person name="Spring S."/>
            <person name="Schroeder M."/>
            <person name="Brambilla E."/>
            <person name="Klenk H.-P."/>
            <person name="Eisen J.A."/>
        </authorList>
    </citation>
    <scope>NUCLEOTIDE SEQUENCE [LARGE SCALE GENOMIC DNA]</scope>
    <source>
        <strain evidence="12">DSM 15908 / JCM 11604 / IC-154</strain>
    </source>
</reference>
<feature type="binding site" evidence="7">
    <location>
        <begin position="298"/>
        <end position="299"/>
    </location>
    <ligand>
        <name>NAD(+)</name>
        <dbReference type="ChEBI" id="CHEBI:57540"/>
    </ligand>
</feature>
<dbReference type="HAMAP" id="MF_00577">
    <property type="entry name" value="HutU"/>
    <property type="match status" value="1"/>
</dbReference>
<sequence>MVLDMVSSETLKKYENRPILKLIQEGYYNPEERLKVRHIEGWEIHTKIGWQTEGILRMLFHVLDPDVAKDPEHLIVYGGTGKAARDWNSFELISDSLMELKEDETLVVQSGKPVAIFKTSKYAPRVLISNAMLVPKWADFNYFKELEERGLTMFGQMTAGSWNYIGSQGIIQGTYETIAAAAKLYFNGSLEGKIVLSSGLGEMGGAQPLAITMNGGIGIIVEVDKKMIDRRLRFKYLDTWTDSIDKALDLALTYKQKKQPISIGLLGNAAEIYPELLRRGFIPDIVTDQTPAHDPLIYIPEGLSLEEADKLRQNNPQKYIELSMKSMKKTVETMVEFQRRGAIAFDYGNNIRRMAYDAGFKDAFQIPGYVPLFIRPLFEEGRGPFRYTSLTGNPKDIYRLDDELLAMFSENKFLVNWIEKAHKYIQFQGLPARVIYLGYGERDKFGKLMNELVRIGEIGPMWIGRDHHDTGAVASPYRETEAMKDGSDAIGDWPILNALLNASAGATWVAFHHGGGVGIGYSIHAGFGLVLDGSQESYERAERVLTVDPGIGVVRHADAGYERARETLCKKGIKSPSIKC</sequence>
<feature type="binding site" evidence="7">
    <location>
        <position position="516"/>
    </location>
    <ligand>
        <name>NAD(+)</name>
        <dbReference type="ChEBI" id="CHEBI:57540"/>
    </ligand>
</feature>
<feature type="domain" description="Urocanase Rossmann-like" evidence="8">
    <location>
        <begin position="166"/>
        <end position="371"/>
    </location>
</feature>
<evidence type="ECO:0000256" key="7">
    <source>
        <dbReference type="HAMAP-Rule" id="MF_00577"/>
    </source>
</evidence>
<dbReference type="Pfam" id="PF01175">
    <property type="entry name" value="Urocanase"/>
    <property type="match status" value="1"/>
</dbReference>
<dbReference type="eggNOG" id="arCOG04670">
    <property type="taxonomic scope" value="Archaea"/>
</dbReference>
<dbReference type="EC" id="4.2.1.49" evidence="7"/>
<keyword evidence="4 7" id="KW-0520">NAD</keyword>
<dbReference type="InterPro" id="IPR023637">
    <property type="entry name" value="Urocanase-like"/>
</dbReference>
<evidence type="ECO:0000313" key="11">
    <source>
        <dbReference type="EMBL" id="AFZ69867.1"/>
    </source>
</evidence>
<dbReference type="Pfam" id="PF17391">
    <property type="entry name" value="Urocanase_N"/>
    <property type="match status" value="1"/>
</dbReference>
<dbReference type="GO" id="GO:0019557">
    <property type="term" value="P:L-histidine catabolic process to glutamate and formate"/>
    <property type="evidence" value="ECO:0007669"/>
    <property type="project" value="UniProtKB-UniPathway"/>
</dbReference>
<evidence type="ECO:0000256" key="1">
    <source>
        <dbReference type="ARBA" id="ARBA00004794"/>
    </source>
</evidence>
<evidence type="ECO:0000256" key="2">
    <source>
        <dbReference type="ARBA" id="ARBA00007578"/>
    </source>
</evidence>
<feature type="domain" description="Urocanase C-terminal" evidence="10">
    <location>
        <begin position="376"/>
        <end position="568"/>
    </location>
</feature>
<keyword evidence="5 7" id="KW-0456">Lyase</keyword>
<dbReference type="Proteomes" id="UP000010469">
    <property type="component" value="Chromosome"/>
</dbReference>
<dbReference type="InterPro" id="IPR035085">
    <property type="entry name" value="Urocanase_Rossmann-like"/>
</dbReference>
<comment type="catalytic activity">
    <reaction evidence="6 7">
        <text>4-imidazolone-5-propanoate = trans-urocanate + H2O</text>
        <dbReference type="Rhea" id="RHEA:13101"/>
        <dbReference type="ChEBI" id="CHEBI:15377"/>
        <dbReference type="ChEBI" id="CHEBI:17771"/>
        <dbReference type="ChEBI" id="CHEBI:77893"/>
        <dbReference type="EC" id="4.2.1.49"/>
    </reaction>
</comment>
<evidence type="ECO:0000256" key="6">
    <source>
        <dbReference type="ARBA" id="ARBA00047623"/>
    </source>
</evidence>
<feature type="domain" description="Urocanase N-terminal" evidence="9">
    <location>
        <begin position="43"/>
        <end position="162"/>
    </location>
</feature>
<organism evidence="11 12">
    <name type="scientific">Caldisphaera lagunensis (strain DSM 15908 / JCM 11604 / ANMR 0165 / IC-154)</name>
    <dbReference type="NCBI Taxonomy" id="1056495"/>
    <lineage>
        <taxon>Archaea</taxon>
        <taxon>Thermoproteota</taxon>
        <taxon>Thermoprotei</taxon>
        <taxon>Acidilobales</taxon>
        <taxon>Caldisphaeraceae</taxon>
        <taxon>Caldisphaera</taxon>
    </lineage>
</organism>
<evidence type="ECO:0000256" key="3">
    <source>
        <dbReference type="ARBA" id="ARBA00022808"/>
    </source>
</evidence>
<dbReference type="AlphaFoldDB" id="L0A9P3"/>
<feature type="binding site" evidence="7">
    <location>
        <begin position="78"/>
        <end position="79"/>
    </location>
    <ligand>
        <name>NAD(+)</name>
        <dbReference type="ChEBI" id="CHEBI:57540"/>
    </ligand>
</feature>
<dbReference type="GO" id="GO:0019556">
    <property type="term" value="P:L-histidine catabolic process to glutamate and formamide"/>
    <property type="evidence" value="ECO:0007669"/>
    <property type="project" value="UniProtKB-UniPathway"/>
</dbReference>
<feature type="binding site" evidence="7">
    <location>
        <position position="347"/>
    </location>
    <ligand>
        <name>NAD(+)</name>
        <dbReference type="ChEBI" id="CHEBI:57540"/>
    </ligand>
</feature>
<dbReference type="Gene3D" id="3.40.50.10730">
    <property type="entry name" value="Urocanase like domains"/>
    <property type="match status" value="1"/>
</dbReference>
<dbReference type="InterPro" id="IPR035400">
    <property type="entry name" value="Urocanase_N"/>
</dbReference>
<feature type="binding site" evidence="7">
    <location>
        <position position="156"/>
    </location>
    <ligand>
        <name>NAD(+)</name>
        <dbReference type="ChEBI" id="CHEBI:57540"/>
    </ligand>
</feature>
<feature type="binding site" evidence="7">
    <location>
        <begin position="268"/>
        <end position="269"/>
    </location>
    <ligand>
        <name>NAD(+)</name>
        <dbReference type="ChEBI" id="CHEBI:57540"/>
    </ligand>
</feature>
<evidence type="ECO:0000256" key="5">
    <source>
        <dbReference type="ARBA" id="ARBA00023239"/>
    </source>
</evidence>